<dbReference type="UniPathway" id="UPA00286"/>
<dbReference type="InterPro" id="IPR031811">
    <property type="entry name" value="ALGX/ALGJ_SGNH-like"/>
</dbReference>
<evidence type="ECO:0000256" key="1">
    <source>
        <dbReference type="ARBA" id="ARBA00004418"/>
    </source>
</evidence>
<gene>
    <name evidence="8" type="ORF">FHR90_001079</name>
    <name evidence="9" type="ORF">HUK83_09250</name>
</gene>
<sequence>MQVKDEIAVGSDGMLFHRFDWAFEQVCGDMPFPASQQARWISLLNARQTFCAALGARFLTLVVPERHAVYPERLPGERRPNPGRPVLRLARASCGEGGSGLIYPLEALRATSRFEQTFHLTDQHMTDAGAYACYRALIDHCPEAFHGAPLSPSALTRSESRLVGDLGIRLDDETDEPVDHLRITRPQAAKIAGARLQAGRIDVYEQADTGLPKAVWFGDSHSFSLLPFIAEHFSRLVAVQSSRLLTDLVEFETPDLVVCQTSETQIAYPAAPDRLDIVRLPQDGGTDGLAELYAAGGLSRPASYAIKVEFGIEGNAHHFCIDGWSAPEPTQRWSMGARSTLRLPVPPAGRNWSLRIQAHPFLVATRHERQRLAVVCHQRTLAAFDLTGELSASIDLPGETLAAAARDGHVLIEFLHPDAASPSQFGGQDPRCLALCFRSLTVQG</sequence>
<evidence type="ECO:0000313" key="8">
    <source>
        <dbReference type="EMBL" id="MBB3173261.1"/>
    </source>
</evidence>
<dbReference type="RefSeq" id="WP_176624117.1">
    <property type="nucleotide sequence ID" value="NZ_JABXXQ010000166.1"/>
</dbReference>
<dbReference type="Proteomes" id="UP000557688">
    <property type="component" value="Unassembled WGS sequence"/>
</dbReference>
<evidence type="ECO:0000259" key="7">
    <source>
        <dbReference type="Pfam" id="PF16822"/>
    </source>
</evidence>
<evidence type="ECO:0000256" key="4">
    <source>
        <dbReference type="ARBA" id="ARBA00022729"/>
    </source>
</evidence>
<dbReference type="Proteomes" id="UP000565205">
    <property type="component" value="Unassembled WGS sequence"/>
</dbReference>
<comment type="pathway">
    <text evidence="2">Glycan biosynthesis; alginate biosynthesis.</text>
</comment>
<keyword evidence="6" id="KW-0016">Alginate biosynthesis</keyword>
<keyword evidence="10" id="KW-1185">Reference proteome</keyword>
<evidence type="ECO:0000256" key="2">
    <source>
        <dbReference type="ARBA" id="ARBA00005182"/>
    </source>
</evidence>
<accession>A0A850NX60</accession>
<reference evidence="8 10" key="2">
    <citation type="submission" date="2020-08" db="EMBL/GenBank/DDBJ databases">
        <title>Genomic Encyclopedia of Type Strains, Phase III (KMG-III): the genomes of soil and plant-associated and newly described type strains.</title>
        <authorList>
            <person name="Whitman W."/>
        </authorList>
    </citation>
    <scope>NUCLEOTIDE SEQUENCE [LARGE SCALE GENOMIC DNA]</scope>
    <source>
        <strain evidence="8 10">CECT 8088</strain>
    </source>
</reference>
<evidence type="ECO:0000256" key="3">
    <source>
        <dbReference type="ARBA" id="ARBA00022679"/>
    </source>
</evidence>
<feature type="domain" description="AlgX/AlgJ SGNH hydrolase-like" evidence="7">
    <location>
        <begin position="34"/>
        <end position="166"/>
    </location>
</feature>
<dbReference type="GO" id="GO:0042597">
    <property type="term" value="C:periplasmic space"/>
    <property type="evidence" value="ECO:0007669"/>
    <property type="project" value="UniProtKB-SubCell"/>
</dbReference>
<dbReference type="GO" id="GO:0016740">
    <property type="term" value="F:transferase activity"/>
    <property type="evidence" value="ECO:0007669"/>
    <property type="project" value="UniProtKB-KW"/>
</dbReference>
<evidence type="ECO:0000256" key="6">
    <source>
        <dbReference type="ARBA" id="ARBA00022841"/>
    </source>
</evidence>
<keyword evidence="5" id="KW-0574">Periplasm</keyword>
<evidence type="ECO:0000313" key="11">
    <source>
        <dbReference type="Proteomes" id="UP000565205"/>
    </source>
</evidence>
<organism evidence="9 11">
    <name type="scientific">Endobacter medicaginis</name>
    <dbReference type="NCBI Taxonomy" id="1181271"/>
    <lineage>
        <taxon>Bacteria</taxon>
        <taxon>Pseudomonadati</taxon>
        <taxon>Pseudomonadota</taxon>
        <taxon>Alphaproteobacteria</taxon>
        <taxon>Acetobacterales</taxon>
        <taxon>Acetobacteraceae</taxon>
        <taxon>Endobacter</taxon>
    </lineage>
</organism>
<evidence type="ECO:0000256" key="5">
    <source>
        <dbReference type="ARBA" id="ARBA00022764"/>
    </source>
</evidence>
<name>A0A850NX60_9PROT</name>
<proteinExistence type="predicted"/>
<evidence type="ECO:0000313" key="9">
    <source>
        <dbReference type="EMBL" id="NVN30517.1"/>
    </source>
</evidence>
<keyword evidence="4" id="KW-0732">Signal</keyword>
<protein>
    <recommendedName>
        <fullName evidence="7">AlgX/AlgJ SGNH hydrolase-like domain-containing protein</fullName>
    </recommendedName>
</protein>
<comment type="subcellular location">
    <subcellularLocation>
        <location evidence="1">Periplasm</location>
    </subcellularLocation>
</comment>
<dbReference type="AlphaFoldDB" id="A0A850NX60"/>
<dbReference type="EMBL" id="JACHXV010000003">
    <property type="protein sequence ID" value="MBB3173261.1"/>
    <property type="molecule type" value="Genomic_DNA"/>
</dbReference>
<comment type="caution">
    <text evidence="9">The sequence shown here is derived from an EMBL/GenBank/DDBJ whole genome shotgun (WGS) entry which is preliminary data.</text>
</comment>
<dbReference type="EMBL" id="JABXXQ010000166">
    <property type="protein sequence ID" value="NVN30517.1"/>
    <property type="molecule type" value="Genomic_DNA"/>
</dbReference>
<reference evidence="9 11" key="1">
    <citation type="submission" date="2020-06" db="EMBL/GenBank/DDBJ databases">
        <title>Description of novel acetic acid bacteria.</title>
        <authorList>
            <person name="Sombolestani A."/>
        </authorList>
    </citation>
    <scope>NUCLEOTIDE SEQUENCE [LARGE SCALE GENOMIC DNA]</scope>
    <source>
        <strain evidence="9 11">LMG 26838</strain>
    </source>
</reference>
<dbReference type="Pfam" id="PF16822">
    <property type="entry name" value="ALGX"/>
    <property type="match status" value="1"/>
</dbReference>
<dbReference type="GO" id="GO:0042121">
    <property type="term" value="P:alginic acid biosynthetic process"/>
    <property type="evidence" value="ECO:0007669"/>
    <property type="project" value="UniProtKB-UniPathway"/>
</dbReference>
<keyword evidence="3" id="KW-0808">Transferase</keyword>
<evidence type="ECO:0000313" key="10">
    <source>
        <dbReference type="Proteomes" id="UP000557688"/>
    </source>
</evidence>